<evidence type="ECO:0000313" key="3">
    <source>
        <dbReference type="Proteomes" id="UP001290455"/>
    </source>
</evidence>
<dbReference type="Proteomes" id="UP001290455">
    <property type="component" value="Unassembled WGS sequence"/>
</dbReference>
<gene>
    <name evidence="2" type="ORF">SM124_10780</name>
</gene>
<reference evidence="2 3" key="1">
    <citation type="submission" date="2023-11" db="EMBL/GenBank/DDBJ databases">
        <title>Bacillus jintuensis, isolated from a mudflat on the Beibu Gulf coast.</title>
        <authorList>
            <person name="Li M."/>
        </authorList>
    </citation>
    <scope>NUCLEOTIDE SEQUENCE [LARGE SCALE GENOMIC DNA]</scope>
    <source>
        <strain evidence="2 3">31A1R</strain>
    </source>
</reference>
<protein>
    <submittedName>
        <fullName evidence="2">Uncharacterized protein</fullName>
    </submittedName>
</protein>
<accession>A0ABU5IYL5</accession>
<keyword evidence="1" id="KW-0472">Membrane</keyword>
<keyword evidence="1" id="KW-1133">Transmembrane helix</keyword>
<organism evidence="2 3">
    <name type="scientific">Robertmurraya mangrovi</name>
    <dbReference type="NCBI Taxonomy" id="3098077"/>
    <lineage>
        <taxon>Bacteria</taxon>
        <taxon>Bacillati</taxon>
        <taxon>Bacillota</taxon>
        <taxon>Bacilli</taxon>
        <taxon>Bacillales</taxon>
        <taxon>Bacillaceae</taxon>
        <taxon>Robertmurraya</taxon>
    </lineage>
</organism>
<evidence type="ECO:0000313" key="2">
    <source>
        <dbReference type="EMBL" id="MDZ5472232.1"/>
    </source>
</evidence>
<keyword evidence="3" id="KW-1185">Reference proteome</keyword>
<sequence length="124" mass="14364">MNRKLMIRMVSLGLIICMGYLIFNLFVPQSPIKSISNTEVLTKAIFSDKVLTPLGDEGEYTYYITKHENGAFKQKVIDFMMSKDYSFLTQEGSGLFFEKEDKEVVLTTQMWTRKYVILKVPNID</sequence>
<dbReference type="EMBL" id="JAXOFX010000006">
    <property type="protein sequence ID" value="MDZ5472232.1"/>
    <property type="molecule type" value="Genomic_DNA"/>
</dbReference>
<name>A0ABU5IYL5_9BACI</name>
<dbReference type="RefSeq" id="WP_322446538.1">
    <property type="nucleotide sequence ID" value="NZ_JAXOFX010000006.1"/>
</dbReference>
<keyword evidence="1" id="KW-0812">Transmembrane</keyword>
<comment type="caution">
    <text evidence="2">The sequence shown here is derived from an EMBL/GenBank/DDBJ whole genome shotgun (WGS) entry which is preliminary data.</text>
</comment>
<proteinExistence type="predicted"/>
<feature type="transmembrane region" description="Helical" evidence="1">
    <location>
        <begin position="7"/>
        <end position="27"/>
    </location>
</feature>
<evidence type="ECO:0000256" key="1">
    <source>
        <dbReference type="SAM" id="Phobius"/>
    </source>
</evidence>